<gene>
    <name evidence="1" type="ORF">AVEN_130951_1</name>
</gene>
<protein>
    <submittedName>
        <fullName evidence="1">Uncharacterized protein</fullName>
    </submittedName>
</protein>
<accession>A0A4Y2NPB1</accession>
<proteinExistence type="predicted"/>
<dbReference type="EMBL" id="BGPR01210054">
    <property type="protein sequence ID" value="GBN39566.1"/>
    <property type="molecule type" value="Genomic_DNA"/>
</dbReference>
<sequence>MALITRCSVAGCTQVQAACRRATKSICVVTTSRYTNSLRWPHRKNPKGEDLANVAAIEPDPHVRSSGRGIPYPANHVQERRNAPEPHHAGTKVPVLPLMVCHRGTRLRPH</sequence>
<dbReference type="Proteomes" id="UP000499080">
    <property type="component" value="Unassembled WGS sequence"/>
</dbReference>
<organism evidence="1 2">
    <name type="scientific">Araneus ventricosus</name>
    <name type="common">Orbweaver spider</name>
    <name type="synonym">Epeira ventricosa</name>
    <dbReference type="NCBI Taxonomy" id="182803"/>
    <lineage>
        <taxon>Eukaryota</taxon>
        <taxon>Metazoa</taxon>
        <taxon>Ecdysozoa</taxon>
        <taxon>Arthropoda</taxon>
        <taxon>Chelicerata</taxon>
        <taxon>Arachnida</taxon>
        <taxon>Araneae</taxon>
        <taxon>Araneomorphae</taxon>
        <taxon>Entelegynae</taxon>
        <taxon>Araneoidea</taxon>
        <taxon>Araneidae</taxon>
        <taxon>Araneus</taxon>
    </lineage>
</organism>
<keyword evidence="2" id="KW-1185">Reference proteome</keyword>
<reference evidence="1 2" key="1">
    <citation type="journal article" date="2019" name="Sci. Rep.">
        <title>Orb-weaving spider Araneus ventricosus genome elucidates the spidroin gene catalogue.</title>
        <authorList>
            <person name="Kono N."/>
            <person name="Nakamura H."/>
            <person name="Ohtoshi R."/>
            <person name="Moran D.A.P."/>
            <person name="Shinohara A."/>
            <person name="Yoshida Y."/>
            <person name="Fujiwara M."/>
            <person name="Mori M."/>
            <person name="Tomita M."/>
            <person name="Arakawa K."/>
        </authorList>
    </citation>
    <scope>NUCLEOTIDE SEQUENCE [LARGE SCALE GENOMIC DNA]</scope>
</reference>
<name>A0A4Y2NPB1_ARAVE</name>
<dbReference type="AlphaFoldDB" id="A0A4Y2NPB1"/>
<evidence type="ECO:0000313" key="1">
    <source>
        <dbReference type="EMBL" id="GBN39566.1"/>
    </source>
</evidence>
<evidence type="ECO:0000313" key="2">
    <source>
        <dbReference type="Proteomes" id="UP000499080"/>
    </source>
</evidence>
<comment type="caution">
    <text evidence="1">The sequence shown here is derived from an EMBL/GenBank/DDBJ whole genome shotgun (WGS) entry which is preliminary data.</text>
</comment>